<evidence type="ECO:0000256" key="1">
    <source>
        <dbReference type="SAM" id="SignalP"/>
    </source>
</evidence>
<dbReference type="InterPro" id="IPR002931">
    <property type="entry name" value="Transglutaminase-like"/>
</dbReference>
<dbReference type="Proteomes" id="UP000261828">
    <property type="component" value="Unassembled WGS sequence"/>
</dbReference>
<dbReference type="Pfam" id="PF12969">
    <property type="entry name" value="DUF3857"/>
    <property type="match status" value="1"/>
</dbReference>
<protein>
    <submittedName>
        <fullName evidence="4">DUF3857 domain-containing protein</fullName>
    </submittedName>
</protein>
<dbReference type="OrthoDB" id="8595007at2"/>
<evidence type="ECO:0000313" key="4">
    <source>
        <dbReference type="EMBL" id="RDY58864.1"/>
    </source>
</evidence>
<organism evidence="4 5">
    <name type="scientific">Flagellimonas nanhaiensis</name>
    <dbReference type="NCBI Taxonomy" id="2292706"/>
    <lineage>
        <taxon>Bacteria</taxon>
        <taxon>Pseudomonadati</taxon>
        <taxon>Bacteroidota</taxon>
        <taxon>Flavobacteriia</taxon>
        <taxon>Flavobacteriales</taxon>
        <taxon>Flavobacteriaceae</taxon>
        <taxon>Flagellimonas</taxon>
    </lineage>
</organism>
<dbReference type="InterPro" id="IPR024618">
    <property type="entry name" value="DUF3857"/>
</dbReference>
<feature type="chain" id="PRO_5016588035" evidence="1">
    <location>
        <begin position="19"/>
        <end position="631"/>
    </location>
</feature>
<proteinExistence type="predicted"/>
<feature type="domain" description="DUF3857" evidence="3">
    <location>
        <begin position="56"/>
        <end position="210"/>
    </location>
</feature>
<feature type="signal peptide" evidence="1">
    <location>
        <begin position="1"/>
        <end position="18"/>
    </location>
</feature>
<evidence type="ECO:0000313" key="5">
    <source>
        <dbReference type="Proteomes" id="UP000261828"/>
    </source>
</evidence>
<feature type="domain" description="Transglutaminase-like" evidence="2">
    <location>
        <begin position="273"/>
        <end position="381"/>
    </location>
</feature>
<name>A0A371JNQ5_9FLAO</name>
<dbReference type="InterPro" id="IPR038765">
    <property type="entry name" value="Papain-like_cys_pep_sf"/>
</dbReference>
<keyword evidence="1" id="KW-0732">Signal</keyword>
<comment type="caution">
    <text evidence="4">The sequence shown here is derived from an EMBL/GenBank/DDBJ whole genome shotgun (WGS) entry which is preliminary data.</text>
</comment>
<evidence type="ECO:0000259" key="3">
    <source>
        <dbReference type="Pfam" id="PF12969"/>
    </source>
</evidence>
<keyword evidence="5" id="KW-1185">Reference proteome</keyword>
<dbReference type="RefSeq" id="WP_116185184.1">
    <property type="nucleotide sequence ID" value="NZ_QTJX01000003.1"/>
</dbReference>
<evidence type="ECO:0000259" key="2">
    <source>
        <dbReference type="Pfam" id="PF01841"/>
    </source>
</evidence>
<dbReference type="Gene3D" id="2.60.120.1130">
    <property type="match status" value="1"/>
</dbReference>
<dbReference type="Gene3D" id="3.10.620.30">
    <property type="match status" value="1"/>
</dbReference>
<dbReference type="Pfam" id="PF01841">
    <property type="entry name" value="Transglut_core"/>
    <property type="match status" value="1"/>
</dbReference>
<dbReference type="AlphaFoldDB" id="A0A371JNQ5"/>
<dbReference type="Gene3D" id="2.60.40.3140">
    <property type="match status" value="1"/>
</dbReference>
<accession>A0A371JNQ5</accession>
<sequence>MRVIVPLLLFLGLQFSFSQDYSYHNIPEELLKNADAVVRLDEMSIVVTAQDQMHISSKRVVTVLNEQGNRYIHAFAFYDDNDKINSLEAKIYNKQGEEVKKIKKRDFLDQSAVAGGTLYSDSRVLFMRYTSNEYPYTVEFTKTYTTPDTAFAPPWSFLDGYRVSVEKSKYSFKVECGIPFRHKESNFDAFPIEMDATTNQVSYSGTNIKALKREPLSPPFAEFAPNVKIALDRFHLEGVNGSASNWKEFGKWIYDKLILGRDQLAPETINKVRKLVKDINDPYEKVRKIYEYVQDNTRYISVQLGIGGWMPISAEEVDRVKYGDCKGLSNYTMALLNVVGIESFYTVLHAGGQMRHMDPDFTSMEGNHAFLNVPIDGKDLWLECTSQITPVNHLGTFSDNRNVLKITPNGGEIVKTHQYLDEESYQHTKAEIFASVNGSVKGNVEILSKGIQYNQKFRHTIKSALEKEEFYKDYWGYINNLSLGEITFKNDREKIEFLENVEISAEGYLSETDGKLLFSPNLVNRDLQVPERSRNRKRDLLISRGYLDEDEFVIHIPQGYKPETLLPPTKLETKFGSYEISIEETEQGILVYKRRFLAKSGRYTKEDYKLYRDFRKQVARYDNSRIILTKI</sequence>
<reference evidence="4 5" key="1">
    <citation type="submission" date="2018-08" db="EMBL/GenBank/DDBJ databases">
        <title>Muricauda nanhaiensis sp. nov., isolated from seawater of the South China Sea.</title>
        <authorList>
            <person name="Dang Y."/>
        </authorList>
    </citation>
    <scope>NUCLEOTIDE SEQUENCE [LARGE SCALE GENOMIC DNA]</scope>
    <source>
        <strain evidence="4 5">SM1704</strain>
    </source>
</reference>
<gene>
    <name evidence="4" type="ORF">DX873_14475</name>
</gene>
<dbReference type="SUPFAM" id="SSF54001">
    <property type="entry name" value="Cysteine proteinases"/>
    <property type="match status" value="1"/>
</dbReference>
<dbReference type="EMBL" id="QTJX01000003">
    <property type="protein sequence ID" value="RDY58864.1"/>
    <property type="molecule type" value="Genomic_DNA"/>
</dbReference>